<dbReference type="AlphaFoldDB" id="A0A0E9RP65"/>
<evidence type="ECO:0000313" key="1">
    <source>
        <dbReference type="EMBL" id="JAH30941.1"/>
    </source>
</evidence>
<reference evidence="1" key="2">
    <citation type="journal article" date="2015" name="Fish Shellfish Immunol.">
        <title>Early steps in the European eel (Anguilla anguilla)-Vibrio vulnificus interaction in the gills: Role of the RtxA13 toxin.</title>
        <authorList>
            <person name="Callol A."/>
            <person name="Pajuelo D."/>
            <person name="Ebbesson L."/>
            <person name="Teles M."/>
            <person name="MacKenzie S."/>
            <person name="Amaro C."/>
        </authorList>
    </citation>
    <scope>NUCLEOTIDE SEQUENCE</scope>
</reference>
<name>A0A0E9RP65_ANGAN</name>
<accession>A0A0E9RP65</accession>
<protein>
    <submittedName>
        <fullName evidence="1">Uncharacterized protein</fullName>
    </submittedName>
</protein>
<reference evidence="1" key="1">
    <citation type="submission" date="2014-11" db="EMBL/GenBank/DDBJ databases">
        <authorList>
            <person name="Amaro Gonzalez C."/>
        </authorList>
    </citation>
    <scope>NUCLEOTIDE SEQUENCE</scope>
</reference>
<proteinExistence type="predicted"/>
<dbReference type="EMBL" id="GBXM01077636">
    <property type="protein sequence ID" value="JAH30941.1"/>
    <property type="molecule type" value="Transcribed_RNA"/>
</dbReference>
<organism evidence="1">
    <name type="scientific">Anguilla anguilla</name>
    <name type="common">European freshwater eel</name>
    <name type="synonym">Muraena anguilla</name>
    <dbReference type="NCBI Taxonomy" id="7936"/>
    <lineage>
        <taxon>Eukaryota</taxon>
        <taxon>Metazoa</taxon>
        <taxon>Chordata</taxon>
        <taxon>Craniata</taxon>
        <taxon>Vertebrata</taxon>
        <taxon>Euteleostomi</taxon>
        <taxon>Actinopterygii</taxon>
        <taxon>Neopterygii</taxon>
        <taxon>Teleostei</taxon>
        <taxon>Anguilliformes</taxon>
        <taxon>Anguillidae</taxon>
        <taxon>Anguilla</taxon>
    </lineage>
</organism>
<sequence>MAGHPSKCAFRLVIPDAFTEIHWSGGPG</sequence>